<protein>
    <submittedName>
        <fullName evidence="1">Uncharacterized protein</fullName>
    </submittedName>
</protein>
<sequence>MTLAALTDLQVVTLLCQTYPEQFMLLGLSHLWPGPPSAPQVKHALAHGSNLIVCSPAGHWRSAELDWQADHLVPTPDEFGQGLGAVQRLLDGQDPVLLMGWTPAEPPDNAFWAVLEFHHQEVVHLSRARSRCLSVAVLRAAAAATQAGHLRRRDA</sequence>
<evidence type="ECO:0000313" key="1">
    <source>
        <dbReference type="EMBL" id="MFC6662927.1"/>
    </source>
</evidence>
<comment type="caution">
    <text evidence="1">The sequence shown here is derived from an EMBL/GenBank/DDBJ whole genome shotgun (WGS) entry which is preliminary data.</text>
</comment>
<dbReference type="EMBL" id="JBHSWB010000002">
    <property type="protein sequence ID" value="MFC6662927.1"/>
    <property type="molecule type" value="Genomic_DNA"/>
</dbReference>
<accession>A0ABW1ZR23</accession>
<dbReference type="Proteomes" id="UP001596317">
    <property type="component" value="Unassembled WGS sequence"/>
</dbReference>
<dbReference type="RefSeq" id="WP_224611790.1">
    <property type="nucleotide sequence ID" value="NZ_JAIQXV010000020.1"/>
</dbReference>
<evidence type="ECO:0000313" key="2">
    <source>
        <dbReference type="Proteomes" id="UP001596317"/>
    </source>
</evidence>
<organism evidence="1 2">
    <name type="scientific">Deinococcus multiflagellatus</name>
    <dbReference type="NCBI Taxonomy" id="1656887"/>
    <lineage>
        <taxon>Bacteria</taxon>
        <taxon>Thermotogati</taxon>
        <taxon>Deinococcota</taxon>
        <taxon>Deinococci</taxon>
        <taxon>Deinococcales</taxon>
        <taxon>Deinococcaceae</taxon>
        <taxon>Deinococcus</taxon>
    </lineage>
</organism>
<keyword evidence="2" id="KW-1185">Reference proteome</keyword>
<proteinExistence type="predicted"/>
<name>A0ABW1ZR23_9DEIO</name>
<gene>
    <name evidence="1" type="ORF">ACFP90_23065</name>
</gene>
<reference evidence="2" key="1">
    <citation type="journal article" date="2019" name="Int. J. Syst. Evol. Microbiol.">
        <title>The Global Catalogue of Microorganisms (GCM) 10K type strain sequencing project: providing services to taxonomists for standard genome sequencing and annotation.</title>
        <authorList>
            <consortium name="The Broad Institute Genomics Platform"/>
            <consortium name="The Broad Institute Genome Sequencing Center for Infectious Disease"/>
            <person name="Wu L."/>
            <person name="Ma J."/>
        </authorList>
    </citation>
    <scope>NUCLEOTIDE SEQUENCE [LARGE SCALE GENOMIC DNA]</scope>
    <source>
        <strain evidence="2">CCUG 63830</strain>
    </source>
</reference>